<evidence type="ECO:0000256" key="2">
    <source>
        <dbReference type="ARBA" id="ARBA00009986"/>
    </source>
</evidence>
<dbReference type="InterPro" id="IPR016162">
    <property type="entry name" value="Ald_DH_N"/>
</dbReference>
<organism evidence="4 5">
    <name type="scientific">Pisum sativum</name>
    <name type="common">Garden pea</name>
    <name type="synonym">Lathyrus oleraceus</name>
    <dbReference type="NCBI Taxonomy" id="3888"/>
    <lineage>
        <taxon>Eukaryota</taxon>
        <taxon>Viridiplantae</taxon>
        <taxon>Streptophyta</taxon>
        <taxon>Embryophyta</taxon>
        <taxon>Tracheophyta</taxon>
        <taxon>Spermatophyta</taxon>
        <taxon>Magnoliopsida</taxon>
        <taxon>eudicotyledons</taxon>
        <taxon>Gunneridae</taxon>
        <taxon>Pentapetalae</taxon>
        <taxon>rosids</taxon>
        <taxon>fabids</taxon>
        <taxon>Fabales</taxon>
        <taxon>Fabaceae</taxon>
        <taxon>Papilionoideae</taxon>
        <taxon>50 kb inversion clade</taxon>
        <taxon>NPAAA clade</taxon>
        <taxon>Hologalegina</taxon>
        <taxon>IRL clade</taxon>
        <taxon>Fabeae</taxon>
        <taxon>Lathyrus</taxon>
    </lineage>
</organism>
<dbReference type="InterPro" id="IPR016161">
    <property type="entry name" value="Ald_DH/histidinol_DH"/>
</dbReference>
<evidence type="ECO:0000313" key="5">
    <source>
        <dbReference type="Proteomes" id="UP001058974"/>
    </source>
</evidence>
<protein>
    <submittedName>
        <fullName evidence="4">Aldehyde dehydrogenase 2 member B7</fullName>
    </submittedName>
</protein>
<dbReference type="GO" id="GO:0005759">
    <property type="term" value="C:mitochondrial matrix"/>
    <property type="evidence" value="ECO:0007669"/>
    <property type="project" value="UniProtKB-SubCell"/>
</dbReference>
<sequence length="186" mass="20369">MQGMERAADSGETLQMASVGDPFKSGIEQGPQIDAKQFEKILRYIRSGVETGATLETGGERHGSKGFYVQPTVFSNVQDDMLIAKEEIFGPVQSILKFKNTEEVIQRANNSNYGLAAGIFTENLNTANTLTRALKVGTVWVNCFNTYDAAIPFGGYKMSGQGREKGEYSIKNYLNVKAVVTPLKNP</sequence>
<dbReference type="InterPro" id="IPR015590">
    <property type="entry name" value="Aldehyde_DH_dom"/>
</dbReference>
<keyword evidence="5" id="KW-1185">Reference proteome</keyword>
<dbReference type="FunFam" id="3.40.309.10:FF:000001">
    <property type="entry name" value="Mitochondrial aldehyde dehydrogenase 2"/>
    <property type="match status" value="1"/>
</dbReference>
<reference evidence="4 5" key="1">
    <citation type="journal article" date="2022" name="Nat. Genet.">
        <title>Improved pea reference genome and pan-genome highlight genomic features and evolutionary characteristics.</title>
        <authorList>
            <person name="Yang T."/>
            <person name="Liu R."/>
            <person name="Luo Y."/>
            <person name="Hu S."/>
            <person name="Wang D."/>
            <person name="Wang C."/>
            <person name="Pandey M.K."/>
            <person name="Ge S."/>
            <person name="Xu Q."/>
            <person name="Li N."/>
            <person name="Li G."/>
            <person name="Huang Y."/>
            <person name="Saxena R.K."/>
            <person name="Ji Y."/>
            <person name="Li M."/>
            <person name="Yan X."/>
            <person name="He Y."/>
            <person name="Liu Y."/>
            <person name="Wang X."/>
            <person name="Xiang C."/>
            <person name="Varshney R.K."/>
            <person name="Ding H."/>
            <person name="Gao S."/>
            <person name="Zong X."/>
        </authorList>
    </citation>
    <scope>NUCLEOTIDE SEQUENCE [LARGE SCALE GENOMIC DNA]</scope>
    <source>
        <strain evidence="4 5">cv. Zhongwan 6</strain>
    </source>
</reference>
<gene>
    <name evidence="4" type="ORF">KIW84_043650</name>
</gene>
<feature type="non-terminal residue" evidence="4">
    <location>
        <position position="186"/>
    </location>
</feature>
<dbReference type="AlphaFoldDB" id="A0A9D4XG09"/>
<dbReference type="Gene3D" id="3.40.605.10">
    <property type="entry name" value="Aldehyde Dehydrogenase, Chain A, domain 1"/>
    <property type="match status" value="1"/>
</dbReference>
<dbReference type="GO" id="GO:0016620">
    <property type="term" value="F:oxidoreductase activity, acting on the aldehyde or oxo group of donors, NAD or NADP as acceptor"/>
    <property type="evidence" value="ECO:0007669"/>
    <property type="project" value="InterPro"/>
</dbReference>
<dbReference type="FunFam" id="3.40.605.10:FF:000026">
    <property type="entry name" value="Aldehyde dehydrogenase, putative"/>
    <property type="match status" value="1"/>
</dbReference>
<dbReference type="Gene3D" id="3.40.309.10">
    <property type="entry name" value="Aldehyde Dehydrogenase, Chain A, domain 2"/>
    <property type="match status" value="1"/>
</dbReference>
<comment type="subcellular location">
    <subcellularLocation>
        <location evidence="1">Mitochondrion matrix</location>
    </subcellularLocation>
</comment>
<dbReference type="SUPFAM" id="SSF53720">
    <property type="entry name" value="ALDH-like"/>
    <property type="match status" value="1"/>
</dbReference>
<dbReference type="InterPro" id="IPR016163">
    <property type="entry name" value="Ald_DH_C"/>
</dbReference>
<evidence type="ECO:0000313" key="4">
    <source>
        <dbReference type="EMBL" id="KAI5419562.1"/>
    </source>
</evidence>
<dbReference type="Pfam" id="PF00171">
    <property type="entry name" value="Aldedh"/>
    <property type="match status" value="1"/>
</dbReference>
<comment type="caution">
    <text evidence="4">The sequence shown here is derived from an EMBL/GenBank/DDBJ whole genome shotgun (WGS) entry which is preliminary data.</text>
</comment>
<feature type="domain" description="Aldehyde dehydrogenase" evidence="3">
    <location>
        <begin position="12"/>
        <end position="179"/>
    </location>
</feature>
<proteinExistence type="inferred from homology"/>
<dbReference type="Proteomes" id="UP001058974">
    <property type="component" value="Chromosome 4"/>
</dbReference>
<comment type="similarity">
    <text evidence="2">Belongs to the aldehyde dehydrogenase family.</text>
</comment>
<evidence type="ECO:0000256" key="1">
    <source>
        <dbReference type="ARBA" id="ARBA00004305"/>
    </source>
</evidence>
<dbReference type="Gramene" id="Psat04G0365000-T1">
    <property type="protein sequence ID" value="KAI5419562.1"/>
    <property type="gene ID" value="KIW84_043650"/>
</dbReference>
<evidence type="ECO:0000259" key="3">
    <source>
        <dbReference type="Pfam" id="PF00171"/>
    </source>
</evidence>
<accession>A0A9D4XG09</accession>
<dbReference type="PANTHER" id="PTHR11699">
    <property type="entry name" value="ALDEHYDE DEHYDROGENASE-RELATED"/>
    <property type="match status" value="1"/>
</dbReference>
<dbReference type="EMBL" id="JAMSHJ010000004">
    <property type="protein sequence ID" value="KAI5419562.1"/>
    <property type="molecule type" value="Genomic_DNA"/>
</dbReference>
<name>A0A9D4XG09_PEA</name>